<evidence type="ECO:0000313" key="1">
    <source>
        <dbReference type="EMBL" id="CAB4269313.1"/>
    </source>
</evidence>
<reference evidence="1 2" key="1">
    <citation type="submission" date="2020-05" db="EMBL/GenBank/DDBJ databases">
        <authorList>
            <person name="Campoy J."/>
            <person name="Schneeberger K."/>
            <person name="Spophaly S."/>
        </authorList>
    </citation>
    <scope>NUCLEOTIDE SEQUENCE [LARGE SCALE GENOMIC DNA]</scope>
    <source>
        <strain evidence="1">PruArmRojPasFocal</strain>
    </source>
</reference>
<sequence>MGDEKVTLVCFLTILAMDCSLVRLLVLALSVSVCHLSRFEEPVPIALALSVRPKSPLALKGSVSFFVQATCVGLGPKYVSSIVAYP</sequence>
<gene>
    <name evidence="1" type="ORF">CURHAP_LOCUS14778</name>
</gene>
<dbReference type="AlphaFoldDB" id="A0A6J5TZQ1"/>
<dbReference type="Proteomes" id="UP000507222">
    <property type="component" value="Unassembled WGS sequence"/>
</dbReference>
<accession>A0A6J5TZQ1</accession>
<organism evidence="1 2">
    <name type="scientific">Prunus armeniaca</name>
    <name type="common">Apricot</name>
    <name type="synonym">Armeniaca vulgaris</name>
    <dbReference type="NCBI Taxonomy" id="36596"/>
    <lineage>
        <taxon>Eukaryota</taxon>
        <taxon>Viridiplantae</taxon>
        <taxon>Streptophyta</taxon>
        <taxon>Embryophyta</taxon>
        <taxon>Tracheophyta</taxon>
        <taxon>Spermatophyta</taxon>
        <taxon>Magnoliopsida</taxon>
        <taxon>eudicotyledons</taxon>
        <taxon>Gunneridae</taxon>
        <taxon>Pentapetalae</taxon>
        <taxon>rosids</taxon>
        <taxon>fabids</taxon>
        <taxon>Rosales</taxon>
        <taxon>Rosaceae</taxon>
        <taxon>Amygdaloideae</taxon>
        <taxon>Amygdaleae</taxon>
        <taxon>Prunus</taxon>
    </lineage>
</organism>
<evidence type="ECO:0000313" key="2">
    <source>
        <dbReference type="Proteomes" id="UP000507222"/>
    </source>
</evidence>
<protein>
    <submittedName>
        <fullName evidence="1">Uncharacterized protein</fullName>
    </submittedName>
</protein>
<proteinExistence type="predicted"/>
<name>A0A6J5TZQ1_PRUAR</name>
<dbReference type="EMBL" id="CAEKDK010000002">
    <property type="protein sequence ID" value="CAB4269313.1"/>
    <property type="molecule type" value="Genomic_DNA"/>
</dbReference>